<dbReference type="Proteomes" id="UP001350005">
    <property type="component" value="Unassembled WGS sequence"/>
</dbReference>
<organism evidence="1 2">
    <name type="scientific">Chryseobacterium arthrosphaerae</name>
    <dbReference type="NCBI Taxonomy" id="651561"/>
    <lineage>
        <taxon>Bacteria</taxon>
        <taxon>Pseudomonadati</taxon>
        <taxon>Bacteroidota</taxon>
        <taxon>Flavobacteriia</taxon>
        <taxon>Flavobacteriales</taxon>
        <taxon>Weeksellaceae</taxon>
        <taxon>Chryseobacterium group</taxon>
        <taxon>Chryseobacterium</taxon>
    </lineage>
</organism>
<protein>
    <submittedName>
        <fullName evidence="1">Uncharacterized protein</fullName>
    </submittedName>
</protein>
<accession>A0ABU7QW66</accession>
<gene>
    <name evidence="1" type="ORF">V2E39_05275</name>
</gene>
<evidence type="ECO:0000313" key="2">
    <source>
        <dbReference type="Proteomes" id="UP001350005"/>
    </source>
</evidence>
<dbReference type="RefSeq" id="WP_241310151.1">
    <property type="nucleotide sequence ID" value="NZ_JAKYXJ010000006.1"/>
</dbReference>
<sequence length="120" mass="13743">MEIVTDLDTINDILRKADYDQAGIWLFDITHRKLAIKLYSNENEDVIYLIMGSCLYVKGNFSWKNPDLLVSMVFNIEHSENEYKIRDHKADFELTGNSGIALAKGLETEFGDSFEGFLKA</sequence>
<evidence type="ECO:0000313" key="1">
    <source>
        <dbReference type="EMBL" id="MEE6126799.1"/>
    </source>
</evidence>
<dbReference type="EMBL" id="JAZGJU010000008">
    <property type="protein sequence ID" value="MEE6126799.1"/>
    <property type="molecule type" value="Genomic_DNA"/>
</dbReference>
<proteinExistence type="predicted"/>
<reference evidence="1 2" key="1">
    <citation type="submission" date="2024-01" db="EMBL/GenBank/DDBJ databases">
        <title>Whole genome of Chryseobacterium arthrosphaerae NNCa 2741.</title>
        <authorList>
            <person name="Boriskina E.V."/>
            <person name="Gordinskaya N.A."/>
            <person name="Kropotov V.S."/>
            <person name="Alekseeva A.E."/>
            <person name="Makhova M.A."/>
            <person name="Kryazhev D.V."/>
            <person name="Shkurkina I.S."/>
        </authorList>
    </citation>
    <scope>NUCLEOTIDE SEQUENCE [LARGE SCALE GENOMIC DNA]</scope>
    <source>
        <strain evidence="1 2">NNCa 2741</strain>
    </source>
</reference>
<comment type="caution">
    <text evidence="1">The sequence shown here is derived from an EMBL/GenBank/DDBJ whole genome shotgun (WGS) entry which is preliminary data.</text>
</comment>
<name>A0ABU7QW66_9FLAO</name>
<keyword evidence="2" id="KW-1185">Reference proteome</keyword>